<gene>
    <name evidence="2" type="ORF">BUALT_Bualt19G0046700</name>
</gene>
<accession>A0AAV6VZX3</accession>
<comment type="caution">
    <text evidence="2">The sequence shown here is derived from an EMBL/GenBank/DDBJ whole genome shotgun (WGS) entry which is preliminary data.</text>
</comment>
<feature type="compositionally biased region" description="Basic and acidic residues" evidence="1">
    <location>
        <begin position="52"/>
        <end position="63"/>
    </location>
</feature>
<organism evidence="2 3">
    <name type="scientific">Buddleja alternifolia</name>
    <dbReference type="NCBI Taxonomy" id="168488"/>
    <lineage>
        <taxon>Eukaryota</taxon>
        <taxon>Viridiplantae</taxon>
        <taxon>Streptophyta</taxon>
        <taxon>Embryophyta</taxon>
        <taxon>Tracheophyta</taxon>
        <taxon>Spermatophyta</taxon>
        <taxon>Magnoliopsida</taxon>
        <taxon>eudicotyledons</taxon>
        <taxon>Gunneridae</taxon>
        <taxon>Pentapetalae</taxon>
        <taxon>asterids</taxon>
        <taxon>lamiids</taxon>
        <taxon>Lamiales</taxon>
        <taxon>Scrophulariaceae</taxon>
        <taxon>Buddlejeae</taxon>
        <taxon>Buddleja</taxon>
    </lineage>
</organism>
<dbReference type="EMBL" id="WHWC01000019">
    <property type="protein sequence ID" value="KAG8363671.1"/>
    <property type="molecule type" value="Genomic_DNA"/>
</dbReference>
<sequence>MQRLFLSVVRLPDAASLKTSWTSDNPGRRAKVLIPGLLRKINGLEKQVEEMQREMQGRCKGDPKGMQMEMEMQKRN</sequence>
<reference evidence="2" key="1">
    <citation type="submission" date="2019-10" db="EMBL/GenBank/DDBJ databases">
        <authorList>
            <person name="Zhang R."/>
            <person name="Pan Y."/>
            <person name="Wang J."/>
            <person name="Ma R."/>
            <person name="Yu S."/>
        </authorList>
    </citation>
    <scope>NUCLEOTIDE SEQUENCE</scope>
    <source>
        <strain evidence="2">LA-IB0</strain>
        <tissue evidence="2">Leaf</tissue>
    </source>
</reference>
<evidence type="ECO:0000256" key="1">
    <source>
        <dbReference type="SAM" id="MobiDB-lite"/>
    </source>
</evidence>
<feature type="region of interest" description="Disordered" evidence="1">
    <location>
        <begin position="52"/>
        <end position="76"/>
    </location>
</feature>
<evidence type="ECO:0000313" key="3">
    <source>
        <dbReference type="Proteomes" id="UP000826271"/>
    </source>
</evidence>
<name>A0AAV6VZX3_9LAMI</name>
<dbReference type="AlphaFoldDB" id="A0AAV6VZX3"/>
<protein>
    <submittedName>
        <fullName evidence="2">Uncharacterized protein</fullName>
    </submittedName>
</protein>
<dbReference type="Proteomes" id="UP000826271">
    <property type="component" value="Unassembled WGS sequence"/>
</dbReference>
<proteinExistence type="predicted"/>
<evidence type="ECO:0000313" key="2">
    <source>
        <dbReference type="EMBL" id="KAG8363671.1"/>
    </source>
</evidence>
<keyword evidence="3" id="KW-1185">Reference proteome</keyword>